<dbReference type="SFLD" id="SFLDG01129">
    <property type="entry name" value="C1.5:_HAD__Beta-PGM__Phosphata"/>
    <property type="match status" value="1"/>
</dbReference>
<name>A0AAU9UXE1_EUPED</name>
<dbReference type="InterPro" id="IPR006439">
    <property type="entry name" value="HAD-SF_hydro_IA"/>
</dbReference>
<dbReference type="Gene3D" id="3.40.50.1000">
    <property type="entry name" value="HAD superfamily/HAD-like"/>
    <property type="match status" value="1"/>
</dbReference>
<dbReference type="SFLD" id="SFLDS00003">
    <property type="entry name" value="Haloacid_Dehalogenase"/>
    <property type="match status" value="1"/>
</dbReference>
<dbReference type="InterPro" id="IPR036412">
    <property type="entry name" value="HAD-like_sf"/>
</dbReference>
<dbReference type="NCBIfam" id="TIGR01549">
    <property type="entry name" value="HAD-SF-IA-v1"/>
    <property type="match status" value="1"/>
</dbReference>
<comment type="caution">
    <text evidence="1">The sequence shown here is derived from an EMBL/GenBank/DDBJ whole genome shotgun (WGS) entry which is preliminary data.</text>
</comment>
<organism evidence="1 2">
    <name type="scientific">Euphydryas editha</name>
    <name type="common">Edith's checkerspot</name>
    <dbReference type="NCBI Taxonomy" id="104508"/>
    <lineage>
        <taxon>Eukaryota</taxon>
        <taxon>Metazoa</taxon>
        <taxon>Ecdysozoa</taxon>
        <taxon>Arthropoda</taxon>
        <taxon>Hexapoda</taxon>
        <taxon>Insecta</taxon>
        <taxon>Pterygota</taxon>
        <taxon>Neoptera</taxon>
        <taxon>Endopterygota</taxon>
        <taxon>Lepidoptera</taxon>
        <taxon>Glossata</taxon>
        <taxon>Ditrysia</taxon>
        <taxon>Papilionoidea</taxon>
        <taxon>Nymphalidae</taxon>
        <taxon>Nymphalinae</taxon>
        <taxon>Euphydryas</taxon>
    </lineage>
</organism>
<dbReference type="SUPFAM" id="SSF56784">
    <property type="entry name" value="HAD-like"/>
    <property type="match status" value="1"/>
</dbReference>
<dbReference type="InterPro" id="IPR044924">
    <property type="entry name" value="HAD-SF_hydro_IA_REG-2-like_cap"/>
</dbReference>
<dbReference type="InterPro" id="IPR011949">
    <property type="entry name" value="HAD-SF_hydro_IA_REG-2-like"/>
</dbReference>
<dbReference type="EMBL" id="CAKOGL010000026">
    <property type="protein sequence ID" value="CAH2103244.1"/>
    <property type="molecule type" value="Genomic_DNA"/>
</dbReference>
<dbReference type="CDD" id="cd16415">
    <property type="entry name" value="HAD_dREG-2_like"/>
    <property type="match status" value="1"/>
</dbReference>
<dbReference type="Pfam" id="PF00702">
    <property type="entry name" value="Hydrolase"/>
    <property type="match status" value="1"/>
</dbReference>
<accession>A0AAU9UXE1</accession>
<dbReference type="GO" id="GO:0005634">
    <property type="term" value="C:nucleus"/>
    <property type="evidence" value="ECO:0007669"/>
    <property type="project" value="TreeGrafter"/>
</dbReference>
<dbReference type="InterPro" id="IPR051828">
    <property type="entry name" value="HAD-like_hydrolase_domain"/>
</dbReference>
<keyword evidence="2" id="KW-1185">Reference proteome</keyword>
<evidence type="ECO:0000313" key="2">
    <source>
        <dbReference type="Proteomes" id="UP001153954"/>
    </source>
</evidence>
<evidence type="ECO:0000313" key="1">
    <source>
        <dbReference type="EMBL" id="CAH2103244.1"/>
    </source>
</evidence>
<evidence type="ECO:0008006" key="3">
    <source>
        <dbReference type="Google" id="ProtNLM"/>
    </source>
</evidence>
<dbReference type="Proteomes" id="UP001153954">
    <property type="component" value="Unassembled WGS sequence"/>
</dbReference>
<dbReference type="NCBIfam" id="TIGR02252">
    <property type="entry name" value="DREG-2"/>
    <property type="match status" value="1"/>
</dbReference>
<dbReference type="AlphaFoldDB" id="A0AAU9UXE1"/>
<gene>
    <name evidence="1" type="ORF">EEDITHA_LOCUS17784</name>
</gene>
<dbReference type="Gene3D" id="1.10.150.720">
    <property type="entry name" value="Haloacid dehalogenase-like hydrolase"/>
    <property type="match status" value="1"/>
</dbReference>
<protein>
    <recommendedName>
        <fullName evidence="3">Rhythmically expressed gene 2 protein-like</fullName>
    </recommendedName>
</protein>
<dbReference type="InterPro" id="IPR023214">
    <property type="entry name" value="HAD_sf"/>
</dbReference>
<dbReference type="PANTHER" id="PTHR46191:SF2">
    <property type="entry name" value="HALOACID DEHALOGENASE-LIKE HYDROLASE DOMAIN-CONTAINING PROTEIN 3"/>
    <property type="match status" value="1"/>
</dbReference>
<proteinExistence type="predicted"/>
<reference evidence="1" key="1">
    <citation type="submission" date="2022-03" db="EMBL/GenBank/DDBJ databases">
        <authorList>
            <person name="Tunstrom K."/>
        </authorList>
    </citation>
    <scope>NUCLEOTIDE SEQUENCE</scope>
</reference>
<sequence length="245" mass="27971">MPLTGIKLVTFDVTNTLLKFRKAPWDYYANVAKKSGFNGNGISIKNKLLNNYSIMTKQYPNFGKDSISWQQWWSKIIEMTFQGELPTDANISMISNKLIDDYKTPICWKLADGSEDLIRLLSQSNISIGVISNFDPRLHEILLNLNINKYFEFILTSYEVGFCKPDKRIFEIAQAKCKHYNKPLECLHIGDDISKDYEGAKKAGWHALLVTNKLNSIKPQVLSNSFSNLKDLCSSIENKKLNLSC</sequence>
<dbReference type="PANTHER" id="PTHR46191">
    <property type="match status" value="1"/>
</dbReference>